<protein>
    <submittedName>
        <fullName evidence="1">Phasin family protein</fullName>
    </submittedName>
</protein>
<reference evidence="2" key="1">
    <citation type="journal article" date="2019" name="Int. J. Syst. Evol. Microbiol.">
        <title>The Global Catalogue of Microorganisms (GCM) 10K type strain sequencing project: providing services to taxonomists for standard genome sequencing and annotation.</title>
        <authorList>
            <consortium name="The Broad Institute Genomics Platform"/>
            <consortium name="The Broad Institute Genome Sequencing Center for Infectious Disease"/>
            <person name="Wu L."/>
            <person name="Ma J."/>
        </authorList>
    </citation>
    <scope>NUCLEOTIDE SEQUENCE [LARGE SCALE GENOMIC DNA]</scope>
    <source>
        <strain evidence="2">CCUG 54822</strain>
    </source>
</reference>
<accession>A0ABW3ZTQ0</accession>
<gene>
    <name evidence="1" type="ORF">ACFQ4A_07980</name>
</gene>
<dbReference type="Proteomes" id="UP001597178">
    <property type="component" value="Unassembled WGS sequence"/>
</dbReference>
<keyword evidence="2" id="KW-1185">Reference proteome</keyword>
<name>A0ABW3ZTQ0_9BACI</name>
<evidence type="ECO:0000313" key="1">
    <source>
        <dbReference type="EMBL" id="MFD1361593.1"/>
    </source>
</evidence>
<dbReference type="RefSeq" id="WP_382399302.1">
    <property type="nucleotide sequence ID" value="NZ_JBHTNH010000016.1"/>
</dbReference>
<comment type="caution">
    <text evidence="1">The sequence shown here is derived from an EMBL/GenBank/DDBJ whole genome shotgun (WGS) entry which is preliminary data.</text>
</comment>
<dbReference type="EMBL" id="JBHTNH010000016">
    <property type="protein sequence ID" value="MFD1361593.1"/>
    <property type="molecule type" value="Genomic_DNA"/>
</dbReference>
<evidence type="ECO:0000313" key="2">
    <source>
        <dbReference type="Proteomes" id="UP001597178"/>
    </source>
</evidence>
<organism evidence="1 2">
    <name type="scientific">Lentibacillus salinarum</name>
    <dbReference type="NCBI Taxonomy" id="446820"/>
    <lineage>
        <taxon>Bacteria</taxon>
        <taxon>Bacillati</taxon>
        <taxon>Bacillota</taxon>
        <taxon>Bacilli</taxon>
        <taxon>Bacillales</taxon>
        <taxon>Bacillaceae</taxon>
        <taxon>Lentibacillus</taxon>
    </lineage>
</organism>
<sequence>MSDILKKGFLLGLGAAISGKEKLDTKLQEMVEKNELTQEQARTVMRNFIDKGEMKTDEWNTKQYEQTQQVAKDLGLATKEDINELRARLSDVESRLNEQEQL</sequence>
<proteinExistence type="predicted"/>